<dbReference type="GO" id="GO:0006355">
    <property type="term" value="P:regulation of DNA-templated transcription"/>
    <property type="evidence" value="ECO:0007669"/>
    <property type="project" value="InterPro"/>
</dbReference>
<feature type="compositionally biased region" description="Basic and acidic residues" evidence="2">
    <location>
        <begin position="876"/>
        <end position="894"/>
    </location>
</feature>
<dbReference type="PANTHER" id="PTHR28079">
    <property type="entry name" value="RNA POLYMERASE I-SPECIFIC TRANSCRIPTION INITIATION FACTOR RRN5"/>
    <property type="match status" value="1"/>
</dbReference>
<evidence type="ECO:0000256" key="2">
    <source>
        <dbReference type="SAM" id="MobiDB-lite"/>
    </source>
</evidence>
<dbReference type="GO" id="GO:0008270">
    <property type="term" value="F:zinc ion binding"/>
    <property type="evidence" value="ECO:0007669"/>
    <property type="project" value="UniProtKB-KW"/>
</dbReference>
<feature type="compositionally biased region" description="Acidic residues" evidence="2">
    <location>
        <begin position="863"/>
        <end position="875"/>
    </location>
</feature>
<dbReference type="SUPFAM" id="SSF57716">
    <property type="entry name" value="Glucocorticoid receptor-like (DNA-binding domain)"/>
    <property type="match status" value="1"/>
</dbReference>
<dbReference type="PROSITE" id="PS50114">
    <property type="entry name" value="GATA_ZN_FINGER_2"/>
    <property type="match status" value="5"/>
</dbReference>
<dbReference type="OrthoDB" id="2240312at2759"/>
<dbReference type="GO" id="GO:0000500">
    <property type="term" value="C:RNA polymerase I upstream activating factor complex"/>
    <property type="evidence" value="ECO:0007669"/>
    <property type="project" value="InterPro"/>
</dbReference>
<protein>
    <submittedName>
        <fullName evidence="4">Transcription factor GATA-5</fullName>
    </submittedName>
</protein>
<evidence type="ECO:0000313" key="5">
    <source>
        <dbReference type="Proteomes" id="UP000605846"/>
    </source>
</evidence>
<dbReference type="PANTHER" id="PTHR28079:SF1">
    <property type="entry name" value="RNA POLYMERASE I-SPECIFIC TRANSCRIPTION INITIATION FACTOR RRN5"/>
    <property type="match status" value="1"/>
</dbReference>
<feature type="domain" description="GATA-type" evidence="3">
    <location>
        <begin position="321"/>
        <end position="354"/>
    </location>
</feature>
<feature type="domain" description="GATA-type" evidence="3">
    <location>
        <begin position="6"/>
        <end position="59"/>
    </location>
</feature>
<feature type="region of interest" description="Disordered" evidence="2">
    <location>
        <begin position="699"/>
        <end position="729"/>
    </location>
</feature>
<evidence type="ECO:0000313" key="4">
    <source>
        <dbReference type="EMBL" id="KAF7721891.1"/>
    </source>
</evidence>
<keyword evidence="1" id="KW-0862">Zinc</keyword>
<dbReference type="Gene3D" id="3.30.50.10">
    <property type="entry name" value="Erythroid Transcription Factor GATA-1, subunit A"/>
    <property type="match status" value="2"/>
</dbReference>
<feature type="compositionally biased region" description="Basic and acidic residues" evidence="2">
    <location>
        <begin position="153"/>
        <end position="162"/>
    </location>
</feature>
<feature type="region of interest" description="Disordered" evidence="2">
    <location>
        <begin position="270"/>
        <end position="313"/>
    </location>
</feature>
<gene>
    <name evidence="4" type="primary">GATA5</name>
    <name evidence="4" type="ORF">EC973_003959</name>
</gene>
<sequence>MSSTASSQERQCSNCSIKASQTWYHNQDRHWLCINCYSYERLRGVPRPRQVYELHAPKRSIGGPCTNCHRLHSASWIRDRTNENKIICAACYKYLKRHGVPRPQVPDLNVLHKPPPKECSRCKAIPTTSLLRDPKNRKKTLCGACYLERTKPETSESSHVSEEATASPEPKETEGPCSRCRAKRSFSWFQDTNGKIICHKCESAYRVVDTLNKQGPNEPLHVSEETASSDVGQAEGPCSRCKAERSVSWFHDANGKRMCHECQLAASKDKATEKQPLTRHNDIGKHSPPSTHDSADILTVAPPLSTGDPTDKPSVTPPIDRCFDCHATVMLRWLLDAKGNSFCDACYDYRRRHGAPTEELTRIRRSRTSDHAYTFPDSFGWRCNDNDEHQRTAQDNQTPCAKCNTSDMLYWCLDKEDQWICFPCALESRRRCSYPALVAESSQPSLLISGKKQRQGKHYRLQMEIERSDQSSISRDVVEYVEQNEEIPLSTRIETLNTCPKKRRIVRPVARSVKRRICEKVSEYVFGIRRDQYHLDDVHNQQALPIPTTRGHVDTNKLDTTFHRYHRMHYREEYEAEAGFVFDDGFEDSYISGTHWCKAEKIRFFSALERCGRRDIHAIQQRVGPTKTVYEIAAYIDCLEEASQTLSGSTDMLNNTDPDSDLFIPHAFEMSDEWIKKEEVEALRLATVSEHSFLFMEKENHNKEKPATDPAPPPDSSETKNKLPKSRSKKASKIYIGPLTANTVLNVRAIQEMASRLYLKTPYAFVATDTIEYLYYELVRFLEDILSEMHRMYLHRTFLKNRRHIDQNSIFIRHGTQFKKFLELHKQLWKPISQHMGDSRINLVSAGDFIKQLPDRLGLGVLDEGDEENKGEDESDSKSKEGQPKRGDKLGETKADRIRASKEWRLEDDQMQRLEQLVFRPWRVEEASHKDDMRKEEAIGGWVVQAVEDPDTVIESEDEEVDKLYEADEAVEQVMRLRDTAYEKQLMQFLYPSDPAPS</sequence>
<feature type="region of interest" description="Disordered" evidence="2">
    <location>
        <begin position="216"/>
        <end position="235"/>
    </location>
</feature>
<dbReference type="GO" id="GO:0042790">
    <property type="term" value="P:nucleolar large rRNA transcription by RNA polymerase I"/>
    <property type="evidence" value="ECO:0007669"/>
    <property type="project" value="InterPro"/>
</dbReference>
<dbReference type="InterPro" id="IPR000679">
    <property type="entry name" value="Znf_GATA"/>
</dbReference>
<dbReference type="EMBL" id="JABAYA010000227">
    <property type="protein sequence ID" value="KAF7721891.1"/>
    <property type="molecule type" value="Genomic_DNA"/>
</dbReference>
<feature type="domain" description="GATA-type" evidence="3">
    <location>
        <begin position="238"/>
        <end position="264"/>
    </location>
</feature>
<feature type="region of interest" description="Disordered" evidence="2">
    <location>
        <begin position="861"/>
        <end position="894"/>
    </location>
</feature>
<comment type="caution">
    <text evidence="4">The sequence shown here is derived from an EMBL/GenBank/DDBJ whole genome shotgun (WGS) entry which is preliminary data.</text>
</comment>
<dbReference type="InterPro" id="IPR013088">
    <property type="entry name" value="Znf_NHR/GATA"/>
</dbReference>
<name>A0A8H7EKT5_9FUNG</name>
<dbReference type="GO" id="GO:0000182">
    <property type="term" value="F:rDNA binding"/>
    <property type="evidence" value="ECO:0007669"/>
    <property type="project" value="TreeGrafter"/>
</dbReference>
<accession>A0A8H7EKT5</accession>
<feature type="domain" description="GATA-type" evidence="3">
    <location>
        <begin position="59"/>
        <end position="103"/>
    </location>
</feature>
<dbReference type="GO" id="GO:0001181">
    <property type="term" value="F:RNA polymerase I general transcription initiation factor activity"/>
    <property type="evidence" value="ECO:0007669"/>
    <property type="project" value="TreeGrafter"/>
</dbReference>
<feature type="domain" description="GATA-type" evidence="3">
    <location>
        <begin position="177"/>
        <end position="201"/>
    </location>
</feature>
<dbReference type="GO" id="GO:0006361">
    <property type="term" value="P:transcription initiation at RNA polymerase I promoter"/>
    <property type="evidence" value="ECO:0007669"/>
    <property type="project" value="TreeGrafter"/>
</dbReference>
<reference evidence="4" key="1">
    <citation type="submission" date="2020-01" db="EMBL/GenBank/DDBJ databases">
        <title>Genome Sequencing of Three Apophysomyces-Like Fungal Strains Confirms a Novel Fungal Genus in the Mucoromycota with divergent Burkholderia-like Endosymbiotic Bacteria.</title>
        <authorList>
            <person name="Stajich J.E."/>
            <person name="Macias A.M."/>
            <person name="Carter-House D."/>
            <person name="Lovett B."/>
            <person name="Kasson L.R."/>
            <person name="Berry K."/>
            <person name="Grigoriev I."/>
            <person name="Chang Y."/>
            <person name="Spatafora J."/>
            <person name="Kasson M.T."/>
        </authorList>
    </citation>
    <scope>NUCLEOTIDE SEQUENCE</scope>
    <source>
        <strain evidence="4">NRRL A-21654</strain>
    </source>
</reference>
<organism evidence="4 5">
    <name type="scientific">Apophysomyces ossiformis</name>
    <dbReference type="NCBI Taxonomy" id="679940"/>
    <lineage>
        <taxon>Eukaryota</taxon>
        <taxon>Fungi</taxon>
        <taxon>Fungi incertae sedis</taxon>
        <taxon>Mucoromycota</taxon>
        <taxon>Mucoromycotina</taxon>
        <taxon>Mucoromycetes</taxon>
        <taxon>Mucorales</taxon>
        <taxon>Mucorineae</taxon>
        <taxon>Mucoraceae</taxon>
        <taxon>Apophysomyces</taxon>
    </lineage>
</organism>
<keyword evidence="1" id="KW-0863">Zinc-finger</keyword>
<dbReference type="SMART" id="SM00401">
    <property type="entry name" value="ZnF_GATA"/>
    <property type="match status" value="2"/>
</dbReference>
<dbReference type="InterPro" id="IPR039601">
    <property type="entry name" value="Rrn5"/>
</dbReference>
<dbReference type="AlphaFoldDB" id="A0A8H7EKT5"/>
<keyword evidence="5" id="KW-1185">Reference proteome</keyword>
<evidence type="ECO:0000259" key="3">
    <source>
        <dbReference type="PROSITE" id="PS50114"/>
    </source>
</evidence>
<dbReference type="Proteomes" id="UP000605846">
    <property type="component" value="Unassembled WGS sequence"/>
</dbReference>
<evidence type="ECO:0000256" key="1">
    <source>
        <dbReference type="PROSITE-ProRule" id="PRU00094"/>
    </source>
</evidence>
<proteinExistence type="predicted"/>
<dbReference type="Gene3D" id="1.10.10.60">
    <property type="entry name" value="Homeodomain-like"/>
    <property type="match status" value="1"/>
</dbReference>
<keyword evidence="1" id="KW-0479">Metal-binding</keyword>
<feature type="region of interest" description="Disordered" evidence="2">
    <location>
        <begin position="153"/>
        <end position="178"/>
    </location>
</feature>